<evidence type="ECO:0000256" key="3">
    <source>
        <dbReference type="ARBA" id="ARBA00022563"/>
    </source>
</evidence>
<evidence type="ECO:0000313" key="17">
    <source>
        <dbReference type="WBParaSite" id="ACRNAN_scaffold7136.g6555.t1"/>
    </source>
</evidence>
<dbReference type="AlphaFoldDB" id="A0A914ECT9"/>
<keyword evidence="8 11" id="KW-0460">Magnesium</keyword>
<comment type="similarity">
    <text evidence="2 12">Belongs to the AdoMet synthase family.</text>
</comment>
<keyword evidence="16" id="KW-1185">Reference proteome</keyword>
<feature type="domain" description="S-adenosylmethionine synthetase central" evidence="14">
    <location>
        <begin position="121"/>
        <end position="241"/>
    </location>
</feature>
<evidence type="ECO:0000256" key="9">
    <source>
        <dbReference type="ARBA" id="ARBA00022958"/>
    </source>
</evidence>
<evidence type="ECO:0000256" key="1">
    <source>
        <dbReference type="ARBA" id="ARBA00005224"/>
    </source>
</evidence>
<evidence type="ECO:0000256" key="10">
    <source>
        <dbReference type="ARBA" id="ARBA00048344"/>
    </source>
</evidence>
<feature type="domain" description="S-adenosylmethionine synthetase C-terminal" evidence="15">
    <location>
        <begin position="243"/>
        <end position="380"/>
    </location>
</feature>
<dbReference type="PROSITE" id="PS00377">
    <property type="entry name" value="ADOMET_SYNTHASE_2"/>
    <property type="match status" value="1"/>
</dbReference>
<dbReference type="Pfam" id="PF00438">
    <property type="entry name" value="S-AdoMet_synt_N"/>
    <property type="match status" value="1"/>
</dbReference>
<dbReference type="InterPro" id="IPR022636">
    <property type="entry name" value="S-AdoMet_synthetase_sfam"/>
</dbReference>
<dbReference type="FunFam" id="3.30.300.10:FF:000004">
    <property type="entry name" value="S-adenosylmethionine synthase"/>
    <property type="match status" value="1"/>
</dbReference>
<dbReference type="Pfam" id="PF02773">
    <property type="entry name" value="S-AdoMet_synt_C"/>
    <property type="match status" value="1"/>
</dbReference>
<dbReference type="InterPro" id="IPR022629">
    <property type="entry name" value="S-AdoMet_synt_central"/>
</dbReference>
<dbReference type="Proteomes" id="UP000887540">
    <property type="component" value="Unplaced"/>
</dbReference>
<dbReference type="GO" id="GO:0005524">
    <property type="term" value="F:ATP binding"/>
    <property type="evidence" value="ECO:0007669"/>
    <property type="project" value="UniProtKB-KW"/>
</dbReference>
<evidence type="ECO:0000256" key="4">
    <source>
        <dbReference type="ARBA" id="ARBA00022679"/>
    </source>
</evidence>
<dbReference type="Pfam" id="PF02772">
    <property type="entry name" value="S-AdoMet_synt_M"/>
    <property type="match status" value="1"/>
</dbReference>
<comment type="catalytic activity">
    <reaction evidence="10 11">
        <text>L-methionine + ATP + H2O = S-adenosyl-L-methionine + phosphate + diphosphate</text>
        <dbReference type="Rhea" id="RHEA:21080"/>
        <dbReference type="ChEBI" id="CHEBI:15377"/>
        <dbReference type="ChEBI" id="CHEBI:30616"/>
        <dbReference type="ChEBI" id="CHEBI:33019"/>
        <dbReference type="ChEBI" id="CHEBI:43474"/>
        <dbReference type="ChEBI" id="CHEBI:57844"/>
        <dbReference type="ChEBI" id="CHEBI:59789"/>
        <dbReference type="EC" id="2.5.1.6"/>
    </reaction>
</comment>
<dbReference type="FunFam" id="3.30.300.10:FF:000003">
    <property type="entry name" value="S-adenosylmethionine synthase"/>
    <property type="match status" value="1"/>
</dbReference>
<keyword evidence="7 11" id="KW-0067">ATP-binding</keyword>
<dbReference type="NCBIfam" id="TIGR01034">
    <property type="entry name" value="metK"/>
    <property type="match status" value="1"/>
</dbReference>
<proteinExistence type="inferred from homology"/>
<keyword evidence="5 11" id="KW-0479">Metal-binding</keyword>
<evidence type="ECO:0000259" key="13">
    <source>
        <dbReference type="Pfam" id="PF00438"/>
    </source>
</evidence>
<dbReference type="CDD" id="cd18079">
    <property type="entry name" value="S-AdoMet_synt"/>
    <property type="match status" value="1"/>
</dbReference>
<name>A0A914ECT9_9BILA</name>
<evidence type="ECO:0000313" key="16">
    <source>
        <dbReference type="Proteomes" id="UP000887540"/>
    </source>
</evidence>
<dbReference type="PROSITE" id="PS00376">
    <property type="entry name" value="ADOMET_SYNTHASE_1"/>
    <property type="match status" value="1"/>
</dbReference>
<dbReference type="HAMAP" id="MF_00086">
    <property type="entry name" value="S_AdoMet_synth1"/>
    <property type="match status" value="1"/>
</dbReference>
<evidence type="ECO:0000259" key="15">
    <source>
        <dbReference type="Pfam" id="PF02773"/>
    </source>
</evidence>
<evidence type="ECO:0000256" key="11">
    <source>
        <dbReference type="RuleBase" id="RU000541"/>
    </source>
</evidence>
<keyword evidence="9 11" id="KW-0630">Potassium</keyword>
<comment type="pathway">
    <text evidence="1 11">Amino-acid biosynthesis; S-adenosyl-L-methionine biosynthesis; S-adenosyl-L-methionine from L-methionine: step 1/1.</text>
</comment>
<dbReference type="EC" id="2.5.1.6" evidence="11"/>
<dbReference type="GO" id="GO:0004478">
    <property type="term" value="F:methionine adenosyltransferase activity"/>
    <property type="evidence" value="ECO:0007669"/>
    <property type="project" value="UniProtKB-EC"/>
</dbReference>
<keyword evidence="3 11" id="KW-0554">One-carbon metabolism</keyword>
<dbReference type="WBParaSite" id="ACRNAN_scaffold7136.g6555.t1">
    <property type="protein sequence ID" value="ACRNAN_scaffold7136.g6555.t1"/>
    <property type="gene ID" value="ACRNAN_scaffold7136.g6555"/>
</dbReference>
<evidence type="ECO:0000259" key="14">
    <source>
        <dbReference type="Pfam" id="PF02772"/>
    </source>
</evidence>
<evidence type="ECO:0000256" key="7">
    <source>
        <dbReference type="ARBA" id="ARBA00022840"/>
    </source>
</evidence>
<sequence>MSNDTQPELFLFTSESVSEGHPDKMCDQISDAVLDAHLQLDPHAKVACETVAKTGMIMLCGEITSKSIVDYQTLVRGVVKKIGYDDSSKGFDCKTCNVLVALEQQSPEIAAGVHANKPLEEVGAGDQGIMFGYATDETEEAMPLTLVLSHKLNAKLHELRRNGTLPWARPDSKTQVTIEYAYESGACIPQRVHTIVISTQHSPDVSLEKLREDLKKYVIEAVIPKHLYKDTILHLNPCGSFIVGGPMGDAGLTGRKIIVDTYGGWGAHGGGAFSGKDPTKVDRSGAYAARWVAKSLVKAGLCRRCLVQVSYAIGVAEPLSIMVSHFGTSLLSEKDLLQIVHENFDLRPGMLIKTLDLQRPIYQKTAENGHFGHSEFPWEKPKTLNLPTEVLTKLQKTDIKSLKINGEQHLIENGAKARVSA</sequence>
<dbReference type="SUPFAM" id="SSF55973">
    <property type="entry name" value="S-adenosylmethionine synthetase"/>
    <property type="match status" value="3"/>
</dbReference>
<dbReference type="GO" id="GO:0006730">
    <property type="term" value="P:one-carbon metabolic process"/>
    <property type="evidence" value="ECO:0007669"/>
    <property type="project" value="UniProtKB-KW"/>
</dbReference>
<dbReference type="FunFam" id="3.30.300.10:FF:000001">
    <property type="entry name" value="S-adenosylmethionine synthase"/>
    <property type="match status" value="1"/>
</dbReference>
<dbReference type="InterPro" id="IPR022630">
    <property type="entry name" value="S-AdoMet_synt_C"/>
</dbReference>
<dbReference type="InterPro" id="IPR002133">
    <property type="entry name" value="S-AdoMet_synthetase"/>
</dbReference>
<organism evidence="16 17">
    <name type="scientific">Acrobeloides nanus</name>
    <dbReference type="NCBI Taxonomy" id="290746"/>
    <lineage>
        <taxon>Eukaryota</taxon>
        <taxon>Metazoa</taxon>
        <taxon>Ecdysozoa</taxon>
        <taxon>Nematoda</taxon>
        <taxon>Chromadorea</taxon>
        <taxon>Rhabditida</taxon>
        <taxon>Tylenchina</taxon>
        <taxon>Cephalobomorpha</taxon>
        <taxon>Cephaloboidea</taxon>
        <taxon>Cephalobidae</taxon>
        <taxon>Acrobeloides</taxon>
    </lineage>
</organism>
<evidence type="ECO:0000256" key="5">
    <source>
        <dbReference type="ARBA" id="ARBA00022723"/>
    </source>
</evidence>
<accession>A0A914ECT9</accession>
<reference evidence="17" key="1">
    <citation type="submission" date="2022-11" db="UniProtKB">
        <authorList>
            <consortium name="WormBaseParasite"/>
        </authorList>
    </citation>
    <scope>IDENTIFICATION</scope>
</reference>
<dbReference type="PIRSF" id="PIRSF000497">
    <property type="entry name" value="MAT"/>
    <property type="match status" value="1"/>
</dbReference>
<comment type="cofactor">
    <cofactor evidence="11">
        <name>Mg(2+)</name>
        <dbReference type="ChEBI" id="CHEBI:18420"/>
    </cofactor>
    <text evidence="11">Binds 2 magnesium ions per subunit. The magnesium ions interact primarily with the substrate.</text>
</comment>
<dbReference type="InterPro" id="IPR022628">
    <property type="entry name" value="S-AdoMet_synt_N"/>
</dbReference>
<keyword evidence="4 11" id="KW-0808">Transferase</keyword>
<comment type="function">
    <text evidence="11">Catalyzes the formation of S-adenosylmethionine from methionine and ATP.</text>
</comment>
<dbReference type="Gene3D" id="3.30.300.10">
    <property type="match status" value="3"/>
</dbReference>
<comment type="cofactor">
    <cofactor evidence="11">
        <name>K(+)</name>
        <dbReference type="ChEBI" id="CHEBI:29103"/>
    </cofactor>
    <text evidence="11">Binds 1 potassium ion per subunit. The potassium ion interacts primarily with the substrate.</text>
</comment>
<feature type="domain" description="S-adenosylmethionine synthetase N-terminal" evidence="13">
    <location>
        <begin position="10"/>
        <end position="107"/>
    </location>
</feature>
<keyword evidence="6 11" id="KW-0547">Nucleotide-binding</keyword>
<protein>
    <recommendedName>
        <fullName evidence="11">S-adenosylmethionine synthase</fullName>
        <ecNumber evidence="11">2.5.1.6</ecNumber>
    </recommendedName>
</protein>
<dbReference type="InterPro" id="IPR022631">
    <property type="entry name" value="ADOMET_SYNTHASE_CS"/>
</dbReference>
<evidence type="ECO:0000256" key="2">
    <source>
        <dbReference type="ARBA" id="ARBA00009685"/>
    </source>
</evidence>
<dbReference type="GO" id="GO:0046872">
    <property type="term" value="F:metal ion binding"/>
    <property type="evidence" value="ECO:0007669"/>
    <property type="project" value="UniProtKB-KW"/>
</dbReference>
<evidence type="ECO:0000256" key="6">
    <source>
        <dbReference type="ARBA" id="ARBA00022741"/>
    </source>
</evidence>
<dbReference type="PANTHER" id="PTHR11964">
    <property type="entry name" value="S-ADENOSYLMETHIONINE SYNTHETASE"/>
    <property type="match status" value="1"/>
</dbReference>
<evidence type="ECO:0000256" key="12">
    <source>
        <dbReference type="RuleBase" id="RU004462"/>
    </source>
</evidence>
<dbReference type="GO" id="GO:0006556">
    <property type="term" value="P:S-adenosylmethionine biosynthetic process"/>
    <property type="evidence" value="ECO:0007669"/>
    <property type="project" value="InterPro"/>
</dbReference>
<evidence type="ECO:0000256" key="8">
    <source>
        <dbReference type="ARBA" id="ARBA00022842"/>
    </source>
</evidence>